<accession>A0A367KUT2</accession>
<dbReference type="EMBL" id="PJQM01000263">
    <property type="protein sequence ID" value="RCI05958.1"/>
    <property type="molecule type" value="Genomic_DNA"/>
</dbReference>
<organism evidence="2 3">
    <name type="scientific">Rhizopus stolonifer</name>
    <name type="common">Rhizopus nigricans</name>
    <dbReference type="NCBI Taxonomy" id="4846"/>
    <lineage>
        <taxon>Eukaryota</taxon>
        <taxon>Fungi</taxon>
        <taxon>Fungi incertae sedis</taxon>
        <taxon>Mucoromycota</taxon>
        <taxon>Mucoromycotina</taxon>
        <taxon>Mucoromycetes</taxon>
        <taxon>Mucorales</taxon>
        <taxon>Mucorineae</taxon>
        <taxon>Rhizopodaceae</taxon>
        <taxon>Rhizopus</taxon>
    </lineage>
</organism>
<name>A0A367KUT2_RHIST</name>
<dbReference type="AlphaFoldDB" id="A0A367KUT2"/>
<evidence type="ECO:0000313" key="2">
    <source>
        <dbReference type="EMBL" id="RCI05958.1"/>
    </source>
</evidence>
<keyword evidence="3" id="KW-1185">Reference proteome</keyword>
<feature type="region of interest" description="Disordered" evidence="1">
    <location>
        <begin position="122"/>
        <end position="159"/>
    </location>
</feature>
<dbReference type="OrthoDB" id="2289675at2759"/>
<protein>
    <submittedName>
        <fullName evidence="2">Uncharacterized protein</fullName>
    </submittedName>
</protein>
<feature type="compositionally biased region" description="Basic and acidic residues" evidence="1">
    <location>
        <begin position="131"/>
        <end position="145"/>
    </location>
</feature>
<dbReference type="Proteomes" id="UP000253551">
    <property type="component" value="Unassembled WGS sequence"/>
</dbReference>
<evidence type="ECO:0000256" key="1">
    <source>
        <dbReference type="SAM" id="MobiDB-lite"/>
    </source>
</evidence>
<proteinExistence type="predicted"/>
<gene>
    <name evidence="2" type="ORF">CU098_013423</name>
</gene>
<reference evidence="2 3" key="1">
    <citation type="journal article" date="2018" name="G3 (Bethesda)">
        <title>Phylogenetic and Phylogenomic Definition of Rhizopus Species.</title>
        <authorList>
            <person name="Gryganskyi A.P."/>
            <person name="Golan J."/>
            <person name="Dolatabadi S."/>
            <person name="Mondo S."/>
            <person name="Robb S."/>
            <person name="Idnurm A."/>
            <person name="Muszewska A."/>
            <person name="Steczkiewicz K."/>
            <person name="Masonjones S."/>
            <person name="Liao H.L."/>
            <person name="Gajdeczka M.T."/>
            <person name="Anike F."/>
            <person name="Vuek A."/>
            <person name="Anishchenko I.M."/>
            <person name="Voigt K."/>
            <person name="de Hoog G.S."/>
            <person name="Smith M.E."/>
            <person name="Heitman J."/>
            <person name="Vilgalys R."/>
            <person name="Stajich J.E."/>
        </authorList>
    </citation>
    <scope>NUCLEOTIDE SEQUENCE [LARGE SCALE GENOMIC DNA]</scope>
    <source>
        <strain evidence="2 3">LSU 92-RS-03</strain>
    </source>
</reference>
<evidence type="ECO:0000313" key="3">
    <source>
        <dbReference type="Proteomes" id="UP000253551"/>
    </source>
</evidence>
<comment type="caution">
    <text evidence="2">The sequence shown here is derived from an EMBL/GenBank/DDBJ whole genome shotgun (WGS) entry which is preliminary data.</text>
</comment>
<sequence length="159" mass="17822">MDLPSLVSSTNNPIRFSETSWLTEDSFDSTDLATPLDASPLPPPSNIFSIINIVNDDPLPNPKGYNAIASTYTRPRAQTSPRPMSASIIQSIPQQITTVHDNTESNLKKNKLWPKLKRMIMMPNTSTSPNSKEEQDKYAGQDKAKRWLSRNRARVGPQR</sequence>